<evidence type="ECO:0000256" key="5">
    <source>
        <dbReference type="ARBA" id="ARBA00022801"/>
    </source>
</evidence>
<dbReference type="SUPFAM" id="SSF64167">
    <property type="entry name" value="SurE-like"/>
    <property type="match status" value="1"/>
</dbReference>
<evidence type="ECO:0000313" key="7">
    <source>
        <dbReference type="EMBL" id="TWT57572.1"/>
    </source>
</evidence>
<evidence type="ECO:0000256" key="1">
    <source>
        <dbReference type="ARBA" id="ARBA00000815"/>
    </source>
</evidence>
<dbReference type="Gene3D" id="3.40.1210.10">
    <property type="entry name" value="Survival protein SurE-like phosphatase/nucleotidase"/>
    <property type="match status" value="1"/>
</dbReference>
<dbReference type="AlphaFoldDB" id="A0A5C5X6E0"/>
<protein>
    <recommendedName>
        <fullName evidence="3">5'-nucleotidase</fullName>
        <ecNumber evidence="3">3.1.3.5</ecNumber>
    </recommendedName>
</protein>
<comment type="similarity">
    <text evidence="2">Belongs to the SurE nucleotidase family.</text>
</comment>
<evidence type="ECO:0000256" key="2">
    <source>
        <dbReference type="ARBA" id="ARBA00011062"/>
    </source>
</evidence>
<evidence type="ECO:0000259" key="6">
    <source>
        <dbReference type="Pfam" id="PF01975"/>
    </source>
</evidence>
<name>A0A5C5X6E0_9PLAN</name>
<dbReference type="NCBIfam" id="TIGR00087">
    <property type="entry name" value="surE"/>
    <property type="match status" value="1"/>
</dbReference>
<dbReference type="Proteomes" id="UP000317243">
    <property type="component" value="Unassembled WGS sequence"/>
</dbReference>
<dbReference type="PANTHER" id="PTHR30457:SF0">
    <property type="entry name" value="PHOSPHATASE, PUTATIVE (AFU_ORTHOLOGUE AFUA_4G01070)-RELATED"/>
    <property type="match status" value="1"/>
</dbReference>
<dbReference type="EMBL" id="SIHI01000001">
    <property type="protein sequence ID" value="TWT57572.1"/>
    <property type="molecule type" value="Genomic_DNA"/>
</dbReference>
<dbReference type="InterPro" id="IPR030048">
    <property type="entry name" value="SurE"/>
</dbReference>
<dbReference type="EC" id="3.1.3.5" evidence="3"/>
<comment type="catalytic activity">
    <reaction evidence="1">
        <text>a ribonucleoside 5'-phosphate + H2O = a ribonucleoside + phosphate</text>
        <dbReference type="Rhea" id="RHEA:12484"/>
        <dbReference type="ChEBI" id="CHEBI:15377"/>
        <dbReference type="ChEBI" id="CHEBI:18254"/>
        <dbReference type="ChEBI" id="CHEBI:43474"/>
        <dbReference type="ChEBI" id="CHEBI:58043"/>
        <dbReference type="EC" id="3.1.3.5"/>
    </reaction>
</comment>
<dbReference type="Pfam" id="PF01975">
    <property type="entry name" value="SurE"/>
    <property type="match status" value="1"/>
</dbReference>
<dbReference type="InterPro" id="IPR036523">
    <property type="entry name" value="SurE-like_sf"/>
</dbReference>
<dbReference type="NCBIfam" id="NF001493">
    <property type="entry name" value="PRK00346.2-3"/>
    <property type="match status" value="1"/>
</dbReference>
<sequence length="233" mass="25502">MKFLISNDDGFDAEGILALKKAASSFGEGTIVAPDQGYSGCGHRVTDKAPIRVESRPDDVHVVYGTPADCTRLGLVKLVKDPDWVLSGINHGGNLAGDIFMSGTAAAAREAAISGKKAIAFSQYIHLELSPPNWERTTLWTRHVLNVLFDKELKPGQFWNVNFPALPEGDVTPEIVFCRHDTSQVDLTYEWSADGAMYRGVYRERGRRPGCDVDVCFSGKISVTRIQLDASAE</sequence>
<dbReference type="InterPro" id="IPR002828">
    <property type="entry name" value="SurE-like_Pase/nucleotidase"/>
</dbReference>
<comment type="caution">
    <text evidence="7">The sequence shown here is derived from an EMBL/GenBank/DDBJ whole genome shotgun (WGS) entry which is preliminary data.</text>
</comment>
<proteinExistence type="inferred from homology"/>
<evidence type="ECO:0000256" key="4">
    <source>
        <dbReference type="ARBA" id="ARBA00022723"/>
    </source>
</evidence>
<gene>
    <name evidence="7" type="primary">surE_1</name>
    <name evidence="7" type="ORF">KOR42_09340</name>
</gene>
<feature type="domain" description="Survival protein SurE-like phosphatase/nucleotidase" evidence="6">
    <location>
        <begin position="4"/>
        <end position="180"/>
    </location>
</feature>
<reference evidence="7 8" key="1">
    <citation type="submission" date="2019-02" db="EMBL/GenBank/DDBJ databases">
        <title>Deep-cultivation of Planctomycetes and their phenomic and genomic characterization uncovers novel biology.</title>
        <authorList>
            <person name="Wiegand S."/>
            <person name="Jogler M."/>
            <person name="Boedeker C."/>
            <person name="Pinto D."/>
            <person name="Vollmers J."/>
            <person name="Rivas-Marin E."/>
            <person name="Kohn T."/>
            <person name="Peeters S.H."/>
            <person name="Heuer A."/>
            <person name="Rast P."/>
            <person name="Oberbeckmann S."/>
            <person name="Bunk B."/>
            <person name="Jeske O."/>
            <person name="Meyerdierks A."/>
            <person name="Storesund J.E."/>
            <person name="Kallscheuer N."/>
            <person name="Luecker S."/>
            <person name="Lage O.M."/>
            <person name="Pohl T."/>
            <person name="Merkel B.J."/>
            <person name="Hornburger P."/>
            <person name="Mueller R.-W."/>
            <person name="Bruemmer F."/>
            <person name="Labrenz M."/>
            <person name="Spormann A.M."/>
            <person name="Op Den Camp H."/>
            <person name="Overmann J."/>
            <person name="Amann R."/>
            <person name="Jetten M.S.M."/>
            <person name="Mascher T."/>
            <person name="Medema M.H."/>
            <person name="Devos D.P."/>
            <person name="Kaster A.-K."/>
            <person name="Ovreas L."/>
            <person name="Rohde M."/>
            <person name="Galperin M.Y."/>
            <person name="Jogler C."/>
        </authorList>
    </citation>
    <scope>NUCLEOTIDE SEQUENCE [LARGE SCALE GENOMIC DNA]</scope>
    <source>
        <strain evidence="7 8">KOR42</strain>
    </source>
</reference>
<keyword evidence="5 7" id="KW-0378">Hydrolase</keyword>
<organism evidence="7 8">
    <name type="scientific">Thalassoglobus neptunius</name>
    <dbReference type="NCBI Taxonomy" id="1938619"/>
    <lineage>
        <taxon>Bacteria</taxon>
        <taxon>Pseudomonadati</taxon>
        <taxon>Planctomycetota</taxon>
        <taxon>Planctomycetia</taxon>
        <taxon>Planctomycetales</taxon>
        <taxon>Planctomycetaceae</taxon>
        <taxon>Thalassoglobus</taxon>
    </lineage>
</organism>
<dbReference type="GO" id="GO:0008253">
    <property type="term" value="F:5'-nucleotidase activity"/>
    <property type="evidence" value="ECO:0007669"/>
    <property type="project" value="UniProtKB-EC"/>
</dbReference>
<dbReference type="PANTHER" id="PTHR30457">
    <property type="entry name" value="5'-NUCLEOTIDASE SURE"/>
    <property type="match status" value="1"/>
</dbReference>
<evidence type="ECO:0000256" key="3">
    <source>
        <dbReference type="ARBA" id="ARBA00012643"/>
    </source>
</evidence>
<accession>A0A5C5X6E0</accession>
<keyword evidence="4" id="KW-0479">Metal-binding</keyword>
<dbReference type="OrthoDB" id="9780815at2"/>
<dbReference type="GO" id="GO:0046872">
    <property type="term" value="F:metal ion binding"/>
    <property type="evidence" value="ECO:0007669"/>
    <property type="project" value="UniProtKB-KW"/>
</dbReference>
<dbReference type="RefSeq" id="WP_146507391.1">
    <property type="nucleotide sequence ID" value="NZ_SIHI01000001.1"/>
</dbReference>
<evidence type="ECO:0000313" key="8">
    <source>
        <dbReference type="Proteomes" id="UP000317243"/>
    </source>
</evidence>
<keyword evidence="8" id="KW-1185">Reference proteome</keyword>